<evidence type="ECO:0000256" key="6">
    <source>
        <dbReference type="ARBA" id="ARBA00023136"/>
    </source>
</evidence>
<keyword evidence="2" id="KW-0813">Transport</keyword>
<evidence type="ECO:0000256" key="1">
    <source>
        <dbReference type="ARBA" id="ARBA00004429"/>
    </source>
</evidence>
<accession>A0A964DXR2</accession>
<dbReference type="EMBL" id="JAESVB010000001">
    <property type="protein sequence ID" value="MCB8874322.1"/>
    <property type="molecule type" value="Genomic_DNA"/>
</dbReference>
<keyword evidence="4 7" id="KW-0812">Transmembrane</keyword>
<comment type="caution">
    <text evidence="8">The sequence shown here is derived from an EMBL/GenBank/DDBJ whole genome shotgun (WGS) entry which is preliminary data.</text>
</comment>
<organism evidence="8 9">
    <name type="scientific">Acidisoma silvae</name>
    <dbReference type="NCBI Taxonomy" id="2802396"/>
    <lineage>
        <taxon>Bacteria</taxon>
        <taxon>Pseudomonadati</taxon>
        <taxon>Pseudomonadota</taxon>
        <taxon>Alphaproteobacteria</taxon>
        <taxon>Acetobacterales</taxon>
        <taxon>Acidocellaceae</taxon>
        <taxon>Acidisoma</taxon>
    </lineage>
</organism>
<dbReference type="PIRSF" id="PIRSF006603">
    <property type="entry name" value="DinF"/>
    <property type="match status" value="1"/>
</dbReference>
<evidence type="ECO:0000256" key="3">
    <source>
        <dbReference type="ARBA" id="ARBA00022475"/>
    </source>
</evidence>
<feature type="transmembrane region" description="Helical" evidence="7">
    <location>
        <begin position="160"/>
        <end position="180"/>
    </location>
</feature>
<dbReference type="GO" id="GO:0042910">
    <property type="term" value="F:xenobiotic transmembrane transporter activity"/>
    <property type="evidence" value="ECO:0007669"/>
    <property type="project" value="InterPro"/>
</dbReference>
<reference evidence="8" key="1">
    <citation type="journal article" date="2021" name="Microorganisms">
        <title>Acidisoma silvae sp. nov. and Acidisomacellulosilytica sp. nov., Two Acidophilic Bacteria Isolated from Decaying Wood, Hydrolyzing Cellulose and Producing Poly-3-hydroxybutyrate.</title>
        <authorList>
            <person name="Mieszkin S."/>
            <person name="Pouder E."/>
            <person name="Uroz S."/>
            <person name="Simon-Colin C."/>
            <person name="Alain K."/>
        </authorList>
    </citation>
    <scope>NUCLEOTIDE SEQUENCE</scope>
    <source>
        <strain evidence="8">HW T2.11</strain>
    </source>
</reference>
<name>A0A964DXR2_9PROT</name>
<feature type="transmembrane region" description="Helical" evidence="7">
    <location>
        <begin position="407"/>
        <end position="425"/>
    </location>
</feature>
<proteinExistence type="predicted"/>
<evidence type="ECO:0000313" key="9">
    <source>
        <dbReference type="Proteomes" id="UP000708298"/>
    </source>
</evidence>
<protein>
    <submittedName>
        <fullName evidence="8">Multidrug transporter</fullName>
    </submittedName>
</protein>
<evidence type="ECO:0000256" key="5">
    <source>
        <dbReference type="ARBA" id="ARBA00022989"/>
    </source>
</evidence>
<keyword evidence="9" id="KW-1185">Reference proteome</keyword>
<keyword evidence="3" id="KW-1003">Cell membrane</keyword>
<sequence>MRHVSVMALTGTIGIVAVFAVDLLNFFYLSRLGDKAVAAAVGFAGAIGFFQISIGIGLTIGIGAAVSTAIGRADGIEGSAAPRIAATSLIAMAVITLALGLVTAVFRNPLLDLLHATGETKSLAALYLLITCPALPFMIIGMGGGALLRSAGAARRAMNVTLYGAVAVAAMDPVFIFVLHLGLEGAAISTVLSRAFMTLLGLYYIRRQGLLGRPDTALARADLTQVGRVAGPAILTNLATPVGSAYVTHTMAHFGVAAVAGQAAIDRMMPVAFGVIFALTGAVGPIMAQNLGAGRTDRVRETLRSSLIFMAIAVVIAWAVLAAAQNGLAIAFSSKGVAADLLHLYCSWLAGSAIFLGALFVGNAAFNNLGRPGYATVLNWGRATLGTIPFVHVGAQYGPLGVAVGQAGGYVLFGIAAVILAFRVINRLDREHPVKLPEPIIAVPGGRNAVSNFETDGT</sequence>
<feature type="transmembrane region" description="Helical" evidence="7">
    <location>
        <begin position="344"/>
        <end position="366"/>
    </location>
</feature>
<feature type="transmembrane region" description="Helical" evidence="7">
    <location>
        <begin position="36"/>
        <end position="63"/>
    </location>
</feature>
<dbReference type="GO" id="GO:0015297">
    <property type="term" value="F:antiporter activity"/>
    <property type="evidence" value="ECO:0007669"/>
    <property type="project" value="InterPro"/>
</dbReference>
<dbReference type="AlphaFoldDB" id="A0A964DXR2"/>
<dbReference type="InterPro" id="IPR052031">
    <property type="entry name" value="Membrane_Transporter-Flippase"/>
</dbReference>
<feature type="transmembrane region" description="Helical" evidence="7">
    <location>
        <begin position="308"/>
        <end position="332"/>
    </location>
</feature>
<dbReference type="PANTHER" id="PTHR43549:SF3">
    <property type="entry name" value="MULTIDRUG RESISTANCE PROTEIN YPNP-RELATED"/>
    <property type="match status" value="1"/>
</dbReference>
<evidence type="ECO:0000256" key="2">
    <source>
        <dbReference type="ARBA" id="ARBA00022448"/>
    </source>
</evidence>
<feature type="transmembrane region" description="Helical" evidence="7">
    <location>
        <begin position="84"/>
        <end position="106"/>
    </location>
</feature>
<dbReference type="InterPro" id="IPR048279">
    <property type="entry name" value="MdtK-like"/>
</dbReference>
<keyword evidence="6 7" id="KW-0472">Membrane</keyword>
<feature type="transmembrane region" description="Helical" evidence="7">
    <location>
        <begin position="126"/>
        <end position="148"/>
    </location>
</feature>
<dbReference type="PANTHER" id="PTHR43549">
    <property type="entry name" value="MULTIDRUG RESISTANCE PROTEIN YPNP-RELATED"/>
    <property type="match status" value="1"/>
</dbReference>
<keyword evidence="5 7" id="KW-1133">Transmembrane helix</keyword>
<dbReference type="GO" id="GO:0005886">
    <property type="term" value="C:plasma membrane"/>
    <property type="evidence" value="ECO:0007669"/>
    <property type="project" value="UniProtKB-SubCell"/>
</dbReference>
<dbReference type="Proteomes" id="UP000708298">
    <property type="component" value="Unassembled WGS sequence"/>
</dbReference>
<evidence type="ECO:0000256" key="7">
    <source>
        <dbReference type="SAM" id="Phobius"/>
    </source>
</evidence>
<dbReference type="Pfam" id="PF01554">
    <property type="entry name" value="MatE"/>
    <property type="match status" value="2"/>
</dbReference>
<feature type="transmembrane region" description="Helical" evidence="7">
    <location>
        <begin position="271"/>
        <end position="288"/>
    </location>
</feature>
<gene>
    <name evidence="8" type="ORF">ASILVAE211_03935</name>
</gene>
<comment type="subcellular location">
    <subcellularLocation>
        <location evidence="1">Cell inner membrane</location>
        <topology evidence="1">Multi-pass membrane protein</topology>
    </subcellularLocation>
</comment>
<feature type="transmembrane region" description="Helical" evidence="7">
    <location>
        <begin position="186"/>
        <end position="205"/>
    </location>
</feature>
<reference evidence="8" key="2">
    <citation type="submission" date="2021-01" db="EMBL/GenBank/DDBJ databases">
        <authorList>
            <person name="Mieszkin S."/>
            <person name="Pouder E."/>
            <person name="Alain K."/>
        </authorList>
    </citation>
    <scope>NUCLEOTIDE SEQUENCE</scope>
    <source>
        <strain evidence="8">HW T2.11</strain>
    </source>
</reference>
<evidence type="ECO:0000256" key="4">
    <source>
        <dbReference type="ARBA" id="ARBA00022692"/>
    </source>
</evidence>
<evidence type="ECO:0000313" key="8">
    <source>
        <dbReference type="EMBL" id="MCB8874322.1"/>
    </source>
</evidence>
<dbReference type="InterPro" id="IPR002528">
    <property type="entry name" value="MATE_fam"/>
</dbReference>